<evidence type="ECO:0000313" key="2">
    <source>
        <dbReference type="Proteomes" id="UP000680067"/>
    </source>
</evidence>
<dbReference type="Pfam" id="PF13835">
    <property type="entry name" value="DUF4194"/>
    <property type="match status" value="1"/>
</dbReference>
<gene>
    <name evidence="1" type="ORF">KDM89_00600</name>
</gene>
<accession>A0A941I5K7</accession>
<evidence type="ECO:0000313" key="1">
    <source>
        <dbReference type="EMBL" id="MBR7780625.1"/>
    </source>
</evidence>
<dbReference type="Proteomes" id="UP000680067">
    <property type="component" value="Unassembled WGS sequence"/>
</dbReference>
<reference evidence="1" key="1">
    <citation type="submission" date="2021-04" db="EMBL/GenBank/DDBJ databases">
        <title>novel species isolated from subtropical streams in China.</title>
        <authorList>
            <person name="Lu H."/>
        </authorList>
    </citation>
    <scope>NUCLEOTIDE SEQUENCE</scope>
    <source>
        <strain evidence="1">LFS511W</strain>
    </source>
</reference>
<protein>
    <submittedName>
        <fullName evidence="1">DUF4194 domain-containing protein</fullName>
    </submittedName>
</protein>
<dbReference type="EMBL" id="JAGSPN010000001">
    <property type="protein sequence ID" value="MBR7780625.1"/>
    <property type="molecule type" value="Genomic_DNA"/>
</dbReference>
<organism evidence="1 2">
    <name type="scientific">Undibacterium luofuense</name>
    <dbReference type="NCBI Taxonomy" id="2828733"/>
    <lineage>
        <taxon>Bacteria</taxon>
        <taxon>Pseudomonadati</taxon>
        <taxon>Pseudomonadota</taxon>
        <taxon>Betaproteobacteria</taxon>
        <taxon>Burkholderiales</taxon>
        <taxon>Oxalobacteraceae</taxon>
        <taxon>Undibacterium</taxon>
    </lineage>
</organism>
<proteinExistence type="predicted"/>
<dbReference type="RefSeq" id="WP_212686022.1">
    <property type="nucleotide sequence ID" value="NZ_JAGSPN010000001.1"/>
</dbReference>
<dbReference type="AlphaFoldDB" id="A0A941I5K7"/>
<comment type="caution">
    <text evidence="1">The sequence shown here is derived from an EMBL/GenBank/DDBJ whole genome shotgun (WGS) entry which is preliminary data.</text>
</comment>
<sequence>MPRNWNDLAESSEGTYIVDDFKQALYQLVVSQCLYARFRRQAVSYRIISMYRREFMEAADLMGLTLVFKDEQEYCFVRQDVTKLAMMDIQETRFLLTLRKLYHMRGSVGDLNERHEAIVGIEEFETVFKELTKLDFNKGGGDLRTLLKTSRSRGLAMEDSEVLNDGDPQPFAISILPAIADIFSEQAIDRFGASLKASLVGNEPLETETNISPDQRRQ</sequence>
<keyword evidence="2" id="KW-1185">Reference proteome</keyword>
<name>A0A941I5K7_9BURK</name>
<dbReference type="InterPro" id="IPR025449">
    <property type="entry name" value="JetB"/>
</dbReference>